<dbReference type="GO" id="GO:0003755">
    <property type="term" value="F:peptidyl-prolyl cis-trans isomerase activity"/>
    <property type="evidence" value="ECO:0007669"/>
    <property type="project" value="UniProtKB-KW"/>
</dbReference>
<dbReference type="Gene3D" id="3.10.50.40">
    <property type="match status" value="1"/>
</dbReference>
<name>A0A2N3G5M1_9ACTN</name>
<keyword evidence="1" id="KW-0697">Rotamase</keyword>
<dbReference type="PANTHER" id="PTHR47245:SF2">
    <property type="entry name" value="PEPTIDYL-PROLYL CIS-TRANS ISOMERASE HP_0175-RELATED"/>
    <property type="match status" value="1"/>
</dbReference>
<accession>A0A2N3G5M1</accession>
<feature type="domain" description="PpiC" evidence="2">
    <location>
        <begin position="177"/>
        <end position="267"/>
    </location>
</feature>
<dbReference type="EMBL" id="PHEX01000038">
    <property type="protein sequence ID" value="PKQ28003.1"/>
    <property type="molecule type" value="Genomic_DNA"/>
</dbReference>
<evidence type="ECO:0000313" key="3">
    <source>
        <dbReference type="EMBL" id="PKQ28003.1"/>
    </source>
</evidence>
<evidence type="ECO:0000259" key="2">
    <source>
        <dbReference type="PROSITE" id="PS50198"/>
    </source>
</evidence>
<reference evidence="3 4" key="1">
    <citation type="journal article" date="2017" name="ISME J.">
        <title>Potential for microbial H2 and metal transformations associated with novel bacteria and archaea in deep terrestrial subsurface sediments.</title>
        <authorList>
            <person name="Hernsdorf A.W."/>
            <person name="Amano Y."/>
            <person name="Miyakawa K."/>
            <person name="Ise K."/>
            <person name="Suzuki Y."/>
            <person name="Anantharaman K."/>
            <person name="Probst A."/>
            <person name="Burstein D."/>
            <person name="Thomas B.C."/>
            <person name="Banfield J.F."/>
        </authorList>
    </citation>
    <scope>NUCLEOTIDE SEQUENCE [LARGE SCALE GENOMIC DNA]</scope>
    <source>
        <strain evidence="3">HGW-Actinobacteria-3</strain>
    </source>
</reference>
<dbReference type="InterPro" id="IPR027304">
    <property type="entry name" value="Trigger_fact/SurA_dom_sf"/>
</dbReference>
<organism evidence="3 4">
    <name type="scientific">Candidatus Anoxymicrobium japonicum</name>
    <dbReference type="NCBI Taxonomy" id="2013648"/>
    <lineage>
        <taxon>Bacteria</taxon>
        <taxon>Bacillati</taxon>
        <taxon>Actinomycetota</taxon>
        <taxon>Candidatus Geothermincolia</taxon>
        <taxon>Candidatus Geothermincolales</taxon>
        <taxon>Candidatus Anoxymicrobiaceae</taxon>
        <taxon>Candidatus Anoxymicrobium</taxon>
    </lineage>
</organism>
<dbReference type="AlphaFoldDB" id="A0A2N3G5M1"/>
<dbReference type="InterPro" id="IPR050245">
    <property type="entry name" value="PrsA_foldase"/>
</dbReference>
<comment type="caution">
    <text evidence="3">The sequence shown here is derived from an EMBL/GenBank/DDBJ whole genome shotgun (WGS) entry which is preliminary data.</text>
</comment>
<dbReference type="SUPFAM" id="SSF54534">
    <property type="entry name" value="FKBP-like"/>
    <property type="match status" value="1"/>
</dbReference>
<proteinExistence type="predicted"/>
<gene>
    <name evidence="3" type="ORF">CVT63_05070</name>
</gene>
<evidence type="ECO:0000313" key="4">
    <source>
        <dbReference type="Proteomes" id="UP000233654"/>
    </source>
</evidence>
<sequence>MPDSLFTLFKAGVALALSVLLLALAGCSGSAITVNGNGIERARFQREVNRRLSMVQKDDPGELKGSRGEKLKASTKREVATEMIKRVLVDAQARKLGVALPVDAVNRKVEDEQRKVGSDRFFSDLGKQKLTLEDYKRKVKGELLVDALGQKVCAEVIVSRDDAESFYLTHKRLFTRNVMVHVAHILLDTQGEADAVAADARRGEDFSRIAKQVSKDNATRVNGGDLGWIEKGTMDPMFEKAAFSLKSGEVSGVVQASDGFHVIKTLERREASTPPFSEVVPEAMKMLDSRKKEEIFSDFLRTIYANAIVEADGVGKWDPRIGMVVER</sequence>
<dbReference type="Pfam" id="PF13616">
    <property type="entry name" value="Rotamase_3"/>
    <property type="match status" value="1"/>
</dbReference>
<evidence type="ECO:0000256" key="1">
    <source>
        <dbReference type="PROSITE-ProRule" id="PRU00278"/>
    </source>
</evidence>
<dbReference type="Pfam" id="PF13624">
    <property type="entry name" value="SurA_N_3"/>
    <property type="match status" value="1"/>
</dbReference>
<dbReference type="InterPro" id="IPR000297">
    <property type="entry name" value="PPIase_PpiC"/>
</dbReference>
<dbReference type="InterPro" id="IPR046357">
    <property type="entry name" value="PPIase_dom_sf"/>
</dbReference>
<dbReference type="PANTHER" id="PTHR47245">
    <property type="entry name" value="PEPTIDYLPROLYL ISOMERASE"/>
    <property type="match status" value="1"/>
</dbReference>
<keyword evidence="1" id="KW-0413">Isomerase</keyword>
<dbReference type="PROSITE" id="PS50198">
    <property type="entry name" value="PPIC_PPIASE_2"/>
    <property type="match status" value="1"/>
</dbReference>
<protein>
    <recommendedName>
        <fullName evidence="2">PpiC domain-containing protein</fullName>
    </recommendedName>
</protein>
<dbReference type="SUPFAM" id="SSF109998">
    <property type="entry name" value="Triger factor/SurA peptide-binding domain-like"/>
    <property type="match status" value="1"/>
</dbReference>
<dbReference type="Proteomes" id="UP000233654">
    <property type="component" value="Unassembled WGS sequence"/>
</dbReference>
<dbReference type="Gene3D" id="1.10.4030.10">
    <property type="entry name" value="Porin chaperone SurA, peptide-binding domain"/>
    <property type="match status" value="1"/>
</dbReference>